<accession>A0A4C1XYV9</accession>
<reference evidence="2 3" key="1">
    <citation type="journal article" date="2019" name="Commun. Biol.">
        <title>The bagworm genome reveals a unique fibroin gene that provides high tensile strength.</title>
        <authorList>
            <person name="Kono N."/>
            <person name="Nakamura H."/>
            <person name="Ohtoshi R."/>
            <person name="Tomita M."/>
            <person name="Numata K."/>
            <person name="Arakawa K."/>
        </authorList>
    </citation>
    <scope>NUCLEOTIDE SEQUENCE [LARGE SCALE GENOMIC DNA]</scope>
</reference>
<comment type="caution">
    <text evidence="2">The sequence shown here is derived from an EMBL/GenBank/DDBJ whole genome shotgun (WGS) entry which is preliminary data.</text>
</comment>
<organism evidence="2 3">
    <name type="scientific">Eumeta variegata</name>
    <name type="common">Bagworm moth</name>
    <name type="synonym">Eumeta japonica</name>
    <dbReference type="NCBI Taxonomy" id="151549"/>
    <lineage>
        <taxon>Eukaryota</taxon>
        <taxon>Metazoa</taxon>
        <taxon>Ecdysozoa</taxon>
        <taxon>Arthropoda</taxon>
        <taxon>Hexapoda</taxon>
        <taxon>Insecta</taxon>
        <taxon>Pterygota</taxon>
        <taxon>Neoptera</taxon>
        <taxon>Endopterygota</taxon>
        <taxon>Lepidoptera</taxon>
        <taxon>Glossata</taxon>
        <taxon>Ditrysia</taxon>
        <taxon>Tineoidea</taxon>
        <taxon>Psychidae</taxon>
        <taxon>Oiketicinae</taxon>
        <taxon>Eumeta</taxon>
    </lineage>
</organism>
<proteinExistence type="predicted"/>
<dbReference type="InterPro" id="IPR036397">
    <property type="entry name" value="RNaseH_sf"/>
</dbReference>
<keyword evidence="3" id="KW-1185">Reference proteome</keyword>
<dbReference type="Gene3D" id="3.30.420.10">
    <property type="entry name" value="Ribonuclease H-like superfamily/Ribonuclease H"/>
    <property type="match status" value="1"/>
</dbReference>
<dbReference type="AlphaFoldDB" id="A0A4C1XYV9"/>
<dbReference type="EMBL" id="BGZK01001033">
    <property type="protein sequence ID" value="GBP69201.1"/>
    <property type="molecule type" value="Genomic_DNA"/>
</dbReference>
<name>A0A4C1XYV9_EUMVA</name>
<dbReference type="OrthoDB" id="616263at2759"/>
<sequence length="133" mass="15601">MFKNGDYDVEDKDRSGRPKMYEDAELEKLLQEDLSQTQKELAHNIRSHSASSLASFKMIHKQVLSVKTNLETLDWEVLPHLPYSSDITPSGYHLFRSMARVLSEQRFTSYEDTKNWIDSWIALKDKEFFRLGI</sequence>
<gene>
    <name evidence="2" type="ORF">EVAR_54160_1</name>
</gene>
<evidence type="ECO:0000313" key="2">
    <source>
        <dbReference type="EMBL" id="GBP69201.1"/>
    </source>
</evidence>
<evidence type="ECO:0000313" key="3">
    <source>
        <dbReference type="Proteomes" id="UP000299102"/>
    </source>
</evidence>
<dbReference type="PANTHER" id="PTHR46060:SF1">
    <property type="entry name" value="MARINER MOS1 TRANSPOSASE-LIKE PROTEIN"/>
    <property type="match status" value="1"/>
</dbReference>
<dbReference type="InterPro" id="IPR052709">
    <property type="entry name" value="Transposase-MT_Hybrid"/>
</dbReference>
<evidence type="ECO:0000256" key="1">
    <source>
        <dbReference type="SAM" id="MobiDB-lite"/>
    </source>
</evidence>
<dbReference type="GO" id="GO:0003676">
    <property type="term" value="F:nucleic acid binding"/>
    <property type="evidence" value="ECO:0007669"/>
    <property type="project" value="InterPro"/>
</dbReference>
<feature type="compositionally biased region" description="Basic and acidic residues" evidence="1">
    <location>
        <begin position="11"/>
        <end position="21"/>
    </location>
</feature>
<dbReference type="PANTHER" id="PTHR46060">
    <property type="entry name" value="MARINER MOS1 TRANSPOSASE-LIKE PROTEIN"/>
    <property type="match status" value="1"/>
</dbReference>
<protein>
    <submittedName>
        <fullName evidence="2">Mariner Mos1 transposase</fullName>
    </submittedName>
</protein>
<feature type="region of interest" description="Disordered" evidence="1">
    <location>
        <begin position="1"/>
        <end position="21"/>
    </location>
</feature>
<dbReference type="STRING" id="151549.A0A4C1XYV9"/>
<dbReference type="Proteomes" id="UP000299102">
    <property type="component" value="Unassembled WGS sequence"/>
</dbReference>